<proteinExistence type="predicted"/>
<evidence type="ECO:0000313" key="3">
    <source>
        <dbReference type="Proteomes" id="UP000680706"/>
    </source>
</evidence>
<reference evidence="2 3" key="1">
    <citation type="journal article" date="2021" name="Angew. Chem. Int. Ed. Engl.">
        <title>A novel family of nonribosomal peptides modulate collective behavior in Pseudovibrio bacteria isolated from marine sponges.</title>
        <authorList>
            <person name="Ioca L.P."/>
            <person name="Dai Y."/>
            <person name="Kunakom S."/>
            <person name="Diaz-Espinosa J."/>
            <person name="Krunic A."/>
            <person name="Crnkovic C.M."/>
            <person name="Orjala J."/>
            <person name="Sanchez L.M."/>
            <person name="Ferreira A.G."/>
            <person name="Berlinck R.G.S."/>
            <person name="Eustaquio A.S."/>
        </authorList>
    </citation>
    <scope>NUCLEOTIDE SEQUENCE [LARGE SCALE GENOMIC DNA]</scope>
    <source>
        <strain evidence="2 3">Ab134</strain>
    </source>
</reference>
<organism evidence="2 3">
    <name type="scientific">Pseudovibrio brasiliensis</name>
    <dbReference type="NCBI Taxonomy" id="1898042"/>
    <lineage>
        <taxon>Bacteria</taxon>
        <taxon>Pseudomonadati</taxon>
        <taxon>Pseudomonadota</taxon>
        <taxon>Alphaproteobacteria</taxon>
        <taxon>Hyphomicrobiales</taxon>
        <taxon>Stappiaceae</taxon>
        <taxon>Pseudovibrio</taxon>
    </lineage>
</organism>
<keyword evidence="3" id="KW-1185">Reference proteome</keyword>
<keyword evidence="1" id="KW-1133">Transmembrane helix</keyword>
<sequence length="230" mass="26393">MNLIVKITAFFVTIGLAFSHVESIEPIAIKLLDKFGVTFVFVHFRDLIILLTLVALILSMLPSNWMLKTLKELRKGWLSKPHLVGLRVVYIEEIALALGAVLLVSGVLFGSYAHLKFSFANFGLNYLATESCDGNHAVVVSRSKILLDDQLWRRYWERIEKAEARSIHLSNWQKSFESYHKANFNTFSNERRSDVIYEWQHFFGKESIERLPLSEEDKLKSVVTGNTPNC</sequence>
<keyword evidence="1" id="KW-0472">Membrane</keyword>
<evidence type="ECO:0000256" key="1">
    <source>
        <dbReference type="SAM" id="Phobius"/>
    </source>
</evidence>
<gene>
    <name evidence="2" type="ORF">KGB56_13885</name>
</gene>
<dbReference type="RefSeq" id="WP_075698829.1">
    <property type="nucleotide sequence ID" value="NZ_CP074126.1"/>
</dbReference>
<evidence type="ECO:0000313" key="2">
    <source>
        <dbReference type="EMBL" id="QUS54481.1"/>
    </source>
</evidence>
<dbReference type="Proteomes" id="UP000680706">
    <property type="component" value="Chromosome"/>
</dbReference>
<dbReference type="EMBL" id="CP074126">
    <property type="protein sequence ID" value="QUS54481.1"/>
    <property type="molecule type" value="Genomic_DNA"/>
</dbReference>
<accession>A0ABX8ALA0</accession>
<protein>
    <recommendedName>
        <fullName evidence="4">FtsX-like permease family protein</fullName>
    </recommendedName>
</protein>
<feature type="transmembrane region" description="Helical" evidence="1">
    <location>
        <begin position="47"/>
        <end position="67"/>
    </location>
</feature>
<feature type="transmembrane region" description="Helical" evidence="1">
    <location>
        <begin position="88"/>
        <end position="112"/>
    </location>
</feature>
<evidence type="ECO:0008006" key="4">
    <source>
        <dbReference type="Google" id="ProtNLM"/>
    </source>
</evidence>
<name>A0ABX8ALA0_9HYPH</name>
<keyword evidence="1" id="KW-0812">Transmembrane</keyword>